<evidence type="ECO:0000313" key="5">
    <source>
        <dbReference type="EMBL" id="MST31640.1"/>
    </source>
</evidence>
<protein>
    <submittedName>
        <fullName evidence="5">ATP-binding cassette domain-containing protein</fullName>
    </submittedName>
</protein>
<dbReference type="Proteomes" id="UP000437736">
    <property type="component" value="Unassembled WGS sequence"/>
</dbReference>
<dbReference type="InterPro" id="IPR017871">
    <property type="entry name" value="ABC_transporter-like_CS"/>
</dbReference>
<sequence>MTAVLEACGVGKHFTKDTSRIVALDACDLQIEEGTFVALLGRSGCGKSTLLNLFAGLSRPSRGEVRYRGTALGGLCPGVGYLTQADTLMPWRKLLRNIELPLELRGVDGDRRRRQAEDLIEMVGLKGYESHYPRELSGGMRRRASLARMLISDPELLLLDEPFGALDAQLRSDMQVELLRLWQGSGRSVVFVTHDIEEALVLGDRVVVLGQRGQVRLDVPVPLRRPRDLDDVRVDATFVELHRRLAAALREGSHDVVTAT</sequence>
<dbReference type="PROSITE" id="PS00211">
    <property type="entry name" value="ABC_TRANSPORTER_1"/>
    <property type="match status" value="1"/>
</dbReference>
<evidence type="ECO:0000256" key="2">
    <source>
        <dbReference type="ARBA" id="ARBA00022741"/>
    </source>
</evidence>
<dbReference type="Pfam" id="PF00005">
    <property type="entry name" value="ABC_tran"/>
    <property type="match status" value="1"/>
</dbReference>
<dbReference type="SMART" id="SM00382">
    <property type="entry name" value="AAA"/>
    <property type="match status" value="1"/>
</dbReference>
<dbReference type="GO" id="GO:0005524">
    <property type="term" value="F:ATP binding"/>
    <property type="evidence" value="ECO:0007669"/>
    <property type="project" value="UniProtKB-KW"/>
</dbReference>
<keyword evidence="3 5" id="KW-0067">ATP-binding</keyword>
<dbReference type="InterPro" id="IPR050166">
    <property type="entry name" value="ABC_transporter_ATP-bind"/>
</dbReference>
<evidence type="ECO:0000259" key="4">
    <source>
        <dbReference type="PROSITE" id="PS50893"/>
    </source>
</evidence>
<comment type="caution">
    <text evidence="5">The sequence shown here is derived from an EMBL/GenBank/DDBJ whole genome shotgun (WGS) entry which is preliminary data.</text>
</comment>
<keyword evidence="1" id="KW-0813">Transport</keyword>
<dbReference type="PROSITE" id="PS50893">
    <property type="entry name" value="ABC_TRANSPORTER_2"/>
    <property type="match status" value="1"/>
</dbReference>
<organism evidence="5 6">
    <name type="scientific">Acidiferrimicrobium australe</name>
    <dbReference type="NCBI Taxonomy" id="2664430"/>
    <lineage>
        <taxon>Bacteria</taxon>
        <taxon>Bacillati</taxon>
        <taxon>Actinomycetota</taxon>
        <taxon>Acidimicrobiia</taxon>
        <taxon>Acidimicrobiales</taxon>
        <taxon>Acidimicrobiaceae</taxon>
        <taxon>Acidiferrimicrobium</taxon>
    </lineage>
</organism>
<keyword evidence="6" id="KW-1185">Reference proteome</keyword>
<name>A0ABW9QQ44_9ACTN</name>
<dbReference type="InterPro" id="IPR003439">
    <property type="entry name" value="ABC_transporter-like_ATP-bd"/>
</dbReference>
<dbReference type="Gene3D" id="3.40.50.300">
    <property type="entry name" value="P-loop containing nucleotide triphosphate hydrolases"/>
    <property type="match status" value="1"/>
</dbReference>
<proteinExistence type="predicted"/>
<evidence type="ECO:0000313" key="6">
    <source>
        <dbReference type="Proteomes" id="UP000437736"/>
    </source>
</evidence>
<keyword evidence="2" id="KW-0547">Nucleotide-binding</keyword>
<dbReference type="EMBL" id="WJHE01000109">
    <property type="protein sequence ID" value="MST31640.1"/>
    <property type="molecule type" value="Genomic_DNA"/>
</dbReference>
<feature type="domain" description="ABC transporter" evidence="4">
    <location>
        <begin position="5"/>
        <end position="236"/>
    </location>
</feature>
<dbReference type="CDD" id="cd03293">
    <property type="entry name" value="ABC_NrtD_SsuB_transporters"/>
    <property type="match status" value="1"/>
</dbReference>
<dbReference type="SUPFAM" id="SSF52540">
    <property type="entry name" value="P-loop containing nucleoside triphosphate hydrolases"/>
    <property type="match status" value="1"/>
</dbReference>
<reference evidence="5 6" key="1">
    <citation type="submission" date="2019-11" db="EMBL/GenBank/DDBJ databases">
        <title>Acidiferrimicrobium australis gen. nov., sp. nov., an acidophilic and obligately heterotrophic, member of the Actinobacteria that catalyses dissimilatory oxido- reduction of iron isolated from metal-rich acidic water in Chile.</title>
        <authorList>
            <person name="Gonzalez D."/>
            <person name="Huber K."/>
            <person name="Hedrich S."/>
            <person name="Rojas-Villalobos C."/>
            <person name="Quatrini R."/>
            <person name="Dinamarca M.A."/>
            <person name="Schwarz A."/>
            <person name="Canales C."/>
            <person name="Nancucheo I."/>
        </authorList>
    </citation>
    <scope>NUCLEOTIDE SEQUENCE [LARGE SCALE GENOMIC DNA]</scope>
    <source>
        <strain evidence="5 6">USS-CCA1</strain>
    </source>
</reference>
<evidence type="ECO:0000256" key="3">
    <source>
        <dbReference type="ARBA" id="ARBA00022840"/>
    </source>
</evidence>
<dbReference type="PANTHER" id="PTHR42788:SF13">
    <property type="entry name" value="ALIPHATIC SULFONATES IMPORT ATP-BINDING PROTEIN SSUB"/>
    <property type="match status" value="1"/>
</dbReference>
<gene>
    <name evidence="5" type="ORF">GHK86_02705</name>
</gene>
<dbReference type="InterPro" id="IPR003593">
    <property type="entry name" value="AAA+_ATPase"/>
</dbReference>
<dbReference type="InterPro" id="IPR027417">
    <property type="entry name" value="P-loop_NTPase"/>
</dbReference>
<accession>A0ABW9QQ44</accession>
<evidence type="ECO:0000256" key="1">
    <source>
        <dbReference type="ARBA" id="ARBA00022448"/>
    </source>
</evidence>
<dbReference type="PANTHER" id="PTHR42788">
    <property type="entry name" value="TAURINE IMPORT ATP-BINDING PROTEIN-RELATED"/>
    <property type="match status" value="1"/>
</dbReference>